<evidence type="ECO:0000313" key="3">
    <source>
        <dbReference type="Proteomes" id="UP000255024"/>
    </source>
</evidence>
<dbReference type="RefSeq" id="WP_115090833.1">
    <property type="nucleotide sequence ID" value="NZ_CP068107.1"/>
</dbReference>
<keyword evidence="1" id="KW-0812">Transmembrane</keyword>
<dbReference type="EMBL" id="UGQL01000001">
    <property type="protein sequence ID" value="STZ28004.1"/>
    <property type="molecule type" value="Genomic_DNA"/>
</dbReference>
<name>A0A378RLZ4_MYROD</name>
<organism evidence="2 3">
    <name type="scientific">Myroides odoratus</name>
    <name type="common">Flavobacterium odoratum</name>
    <dbReference type="NCBI Taxonomy" id="256"/>
    <lineage>
        <taxon>Bacteria</taxon>
        <taxon>Pseudomonadati</taxon>
        <taxon>Bacteroidota</taxon>
        <taxon>Flavobacteriia</taxon>
        <taxon>Flavobacteriales</taxon>
        <taxon>Flavobacteriaceae</taxon>
        <taxon>Myroides</taxon>
    </lineage>
</organism>
<gene>
    <name evidence="2" type="ORF">NCTC11179_01542</name>
</gene>
<proteinExistence type="predicted"/>
<dbReference type="Proteomes" id="UP000255024">
    <property type="component" value="Unassembled WGS sequence"/>
</dbReference>
<dbReference type="AlphaFoldDB" id="A0A378RLZ4"/>
<evidence type="ECO:0000313" key="2">
    <source>
        <dbReference type="EMBL" id="STZ28004.1"/>
    </source>
</evidence>
<evidence type="ECO:0000256" key="1">
    <source>
        <dbReference type="SAM" id="Phobius"/>
    </source>
</evidence>
<reference evidence="2 3" key="1">
    <citation type="submission" date="2018-06" db="EMBL/GenBank/DDBJ databases">
        <authorList>
            <consortium name="Pathogen Informatics"/>
            <person name="Doyle S."/>
        </authorList>
    </citation>
    <scope>NUCLEOTIDE SEQUENCE [LARGE SCALE GENOMIC DNA]</scope>
    <source>
        <strain evidence="2 3">NCTC11179</strain>
    </source>
</reference>
<protein>
    <submittedName>
        <fullName evidence="2">Uncharacterized protein</fullName>
    </submittedName>
</protein>
<keyword evidence="3" id="KW-1185">Reference proteome</keyword>
<keyword evidence="1" id="KW-0472">Membrane</keyword>
<accession>A0A378RLZ4</accession>
<feature type="transmembrane region" description="Helical" evidence="1">
    <location>
        <begin position="20"/>
        <end position="40"/>
    </location>
</feature>
<sequence>MVTALFSSFSSKKRRSKKNIFYVFLLIISLLGTFLCSIKGEKRETEGEKRFYFLKKREEVQFNQREKNQILGTEFFKRENNLIFSL</sequence>
<keyword evidence="1" id="KW-1133">Transmembrane helix</keyword>